<feature type="domain" description="Nucleoporin Nup159/Nup146 N-terminal" evidence="5">
    <location>
        <begin position="62"/>
        <end position="442"/>
    </location>
</feature>
<dbReference type="Pfam" id="PF16755">
    <property type="entry name" value="Beta-prop_NUP159_NUP214"/>
    <property type="match status" value="1"/>
</dbReference>
<dbReference type="InterPro" id="IPR039462">
    <property type="entry name" value="Nup159/Nup146_N"/>
</dbReference>
<feature type="compositionally biased region" description="Polar residues" evidence="4">
    <location>
        <begin position="965"/>
        <end position="980"/>
    </location>
</feature>
<dbReference type="Gene3D" id="2.130.10.10">
    <property type="entry name" value="YVTN repeat-like/Quinoprotein amine dehydrogenase"/>
    <property type="match status" value="1"/>
</dbReference>
<organism evidence="6 7">
    <name type="scientific">Heterodermia speciosa</name>
    <dbReference type="NCBI Taxonomy" id="116794"/>
    <lineage>
        <taxon>Eukaryota</taxon>
        <taxon>Fungi</taxon>
        <taxon>Dikarya</taxon>
        <taxon>Ascomycota</taxon>
        <taxon>Pezizomycotina</taxon>
        <taxon>Lecanoromycetes</taxon>
        <taxon>OSLEUM clade</taxon>
        <taxon>Lecanoromycetidae</taxon>
        <taxon>Caliciales</taxon>
        <taxon>Physciaceae</taxon>
        <taxon>Heterodermia</taxon>
    </lineage>
</organism>
<feature type="compositionally biased region" description="Basic and acidic residues" evidence="4">
    <location>
        <begin position="1082"/>
        <end position="1092"/>
    </location>
</feature>
<feature type="compositionally biased region" description="Acidic residues" evidence="4">
    <location>
        <begin position="941"/>
        <end position="953"/>
    </location>
</feature>
<dbReference type="GO" id="GO:0006405">
    <property type="term" value="P:RNA export from nucleus"/>
    <property type="evidence" value="ECO:0007669"/>
    <property type="project" value="TreeGrafter"/>
</dbReference>
<dbReference type="GO" id="GO:0005643">
    <property type="term" value="C:nuclear pore"/>
    <property type="evidence" value="ECO:0007669"/>
    <property type="project" value="TreeGrafter"/>
</dbReference>
<feature type="compositionally biased region" description="Low complexity" evidence="4">
    <location>
        <begin position="1374"/>
        <end position="1398"/>
    </location>
</feature>
<feature type="compositionally biased region" description="Polar residues" evidence="4">
    <location>
        <begin position="511"/>
        <end position="531"/>
    </location>
</feature>
<name>A0A8H3I7C5_9LECA</name>
<feature type="region of interest" description="Disordered" evidence="4">
    <location>
        <begin position="597"/>
        <end position="731"/>
    </location>
</feature>
<dbReference type="EMBL" id="CAJPDS010000005">
    <property type="protein sequence ID" value="CAF9907643.1"/>
    <property type="molecule type" value="Genomic_DNA"/>
</dbReference>
<feature type="compositionally biased region" description="Polar residues" evidence="4">
    <location>
        <begin position="803"/>
        <end position="853"/>
    </location>
</feature>
<dbReference type="InterPro" id="IPR015943">
    <property type="entry name" value="WD40/YVTN_repeat-like_dom_sf"/>
</dbReference>
<dbReference type="PANTHER" id="PTHR23193">
    <property type="entry name" value="NUCLEAR PORE COMPLEX PROTEIN NUP"/>
    <property type="match status" value="1"/>
</dbReference>
<feature type="compositionally biased region" description="Polar residues" evidence="4">
    <location>
        <begin position="684"/>
        <end position="700"/>
    </location>
</feature>
<dbReference type="GO" id="GO:0017056">
    <property type="term" value="F:structural constituent of nuclear pore"/>
    <property type="evidence" value="ECO:0007669"/>
    <property type="project" value="TreeGrafter"/>
</dbReference>
<dbReference type="PANTHER" id="PTHR23193:SF23">
    <property type="entry name" value="NUCLEAR PORE COMPLEX PROTEIN NUP153"/>
    <property type="match status" value="1"/>
</dbReference>
<evidence type="ECO:0000256" key="4">
    <source>
        <dbReference type="SAM" id="MobiDB-lite"/>
    </source>
</evidence>
<dbReference type="FunFam" id="2.130.10.10:FF:000645">
    <property type="entry name" value="Putative nuclear pore complex subunit Nup159"/>
    <property type="match status" value="1"/>
</dbReference>
<keyword evidence="7" id="KW-1185">Reference proteome</keyword>
<evidence type="ECO:0000256" key="1">
    <source>
        <dbReference type="ARBA" id="ARBA00004123"/>
    </source>
</evidence>
<reference evidence="6" key="1">
    <citation type="submission" date="2021-03" db="EMBL/GenBank/DDBJ databases">
        <authorList>
            <person name="Tagirdzhanova G."/>
        </authorList>
    </citation>
    <scope>NUCLEOTIDE SEQUENCE</scope>
</reference>
<feature type="compositionally biased region" description="Polar residues" evidence="4">
    <location>
        <begin position="602"/>
        <end position="617"/>
    </location>
</feature>
<sequence>MAFQIASAGSAGFGAAAPSSKVQIQTGPDLEEIQTEALGFHSIAGETKIRLLPSTWPSDGLPPPTSSLLSIASRKGLLAAAGPESVVVAGTESVRQAFSATGDAVNSIKPFTPQLTLEVGQRISQVAFSADEEYLVISTDLGEGLAVYEVQTLMQGQTAPTFPLNMNGASLRSLVPNPTQEKAELFAVITAKGELLVANLKARSFQNGAQGQIMKNGVSCACWSNKGKALVAGLGDGTCYQMTPEGRAMAEIPKPSDLVGESHVASISWIENDLFLVGYNSTPPDDPLASSTTFYVITREKKDGPIIFQKLPEVCPPFGLDRKPPHFFIQRLRDFPPSIQDLVLVASTASPDINLFSRAKAPLTSDTSAEKITNVFTTTMMANDSRRAQLPMSEGIEDTSPIGFAIDLSAKEKVLRPLPGEEMDTSPGPVPALMVLNNEGILSAWWIIYADSIRQGLTFPGLVSEVGQPTIQPQGIMQPAGFGNISDQPMSTPSQTPLGAAAPTRFGGTGNLSSPSSLVSMDNTPGPSTTGAFGAPSVPGTSSTWGASGFPAVNTNAPSGAPSFGNPSFGNSSSLGRAATTPSFGAASGIGNRGSVWGGASSGSPQTGGNVFGQSSGPGMLGSSPFGALGSGPPGSSPEPSKGGFASFAKGPGFLSTTSQGGGESAFAKAGTSAPFMDTDTVFGGNSQESVDAGNKNFSLSGFKLESTFTRDDSAPLDSPRPAESEHDSMFDNFGGALREATKVSPQAGSTEAGIVEDDSGMASSERSTESSAAVEARTQMGKQAQPLGGIAPTATPKISGLFGTQSQTKITPAAVQSSTPTPSIFGNIPPSTTTPAETPQKQQGSSPITAQTPPSPPIKSEPEDQETPVGVSKSIPEAPIPPESTSKISYAPGDSSNSSKSSAEDAPLPPDWNPSKTKLRSEEKPPEGYPESFEEPPLLADDEEDRLDDEGSGVDVGQEISPDSDPTQSLQITPESSFGASFRPSPISNVFTKSQQPRQSIKQLFGEVPQSNVPVLRPPSRTQQSPRSPSPIRLVPPGENLRPDNARSMSAPGRPQIGVAHQRVGKPASGLTHTTLSSAQEQREKEREAGAARRAKQQAEEEQDLSDREDERVREELGMAVEPTKTLDDFLAHQDYIGGVTKPGIPGQIEKVYRDINSMVDTLGLNARALEGFVKGHLTMAKDGGRSFDDLEDFDWCLAEIESLSSLESELQDQLDLGQVQKVQEKLNACRDFRKDLSKFRTRRAGLAKALSVSPDEEEAKSLKFAPLNADQATLQHDIRKGYTKVQKLISEAEGNITLLRAMLASHDKTGNGPVKKPTVEAVTKTILKMTSMIEKKSGDIDVLEAQMRKLRFSSSLNQGTSREGSPALVNRSSPSPAAKSPSPAAAANPLNGSSLSGSGGVVESPRLSSAGEAASPRRRRVSGITPEEVSRYRAKVQRRKEVNRILHEAFAKAGPRVRALE</sequence>
<dbReference type="OrthoDB" id="248320at2759"/>
<feature type="compositionally biased region" description="Low complexity" evidence="4">
    <location>
        <begin position="763"/>
        <end position="779"/>
    </location>
</feature>
<evidence type="ECO:0000259" key="5">
    <source>
        <dbReference type="Pfam" id="PF16755"/>
    </source>
</evidence>
<evidence type="ECO:0000313" key="6">
    <source>
        <dbReference type="EMBL" id="CAF9907643.1"/>
    </source>
</evidence>
<dbReference type="SUPFAM" id="SSF117289">
    <property type="entry name" value="Nucleoporin domain"/>
    <property type="match status" value="1"/>
</dbReference>
<feature type="region of interest" description="Disordered" evidence="4">
    <location>
        <begin position="1356"/>
        <end position="1440"/>
    </location>
</feature>
<protein>
    <recommendedName>
        <fullName evidence="5">Nucleoporin Nup159/Nup146 N-terminal domain-containing protein</fullName>
    </recommendedName>
</protein>
<evidence type="ECO:0000256" key="2">
    <source>
        <dbReference type="ARBA" id="ARBA00022448"/>
    </source>
</evidence>
<feature type="compositionally biased region" description="Low complexity" evidence="4">
    <location>
        <begin position="1019"/>
        <end position="1034"/>
    </location>
</feature>
<proteinExistence type="predicted"/>
<dbReference type="InterPro" id="IPR026054">
    <property type="entry name" value="Nucleoporin"/>
</dbReference>
<feature type="region of interest" description="Disordered" evidence="4">
    <location>
        <begin position="743"/>
        <end position="1113"/>
    </location>
</feature>
<keyword evidence="3" id="KW-0539">Nucleus</keyword>
<accession>A0A8H3I7C5</accession>
<gene>
    <name evidence="6" type="ORF">HETSPECPRED_007196</name>
</gene>
<dbReference type="GO" id="GO:0006606">
    <property type="term" value="P:protein import into nucleus"/>
    <property type="evidence" value="ECO:0007669"/>
    <property type="project" value="TreeGrafter"/>
</dbReference>
<comment type="subcellular location">
    <subcellularLocation>
        <location evidence="1">Nucleus</location>
    </subcellularLocation>
</comment>
<feature type="region of interest" description="Disordered" evidence="4">
    <location>
        <begin position="491"/>
        <end position="540"/>
    </location>
</feature>
<comment type="caution">
    <text evidence="6">The sequence shown here is derived from an EMBL/GenBank/DDBJ whole genome shotgun (WGS) entry which is preliminary data.</text>
</comment>
<keyword evidence="2" id="KW-0813">Transport</keyword>
<evidence type="ECO:0000313" key="7">
    <source>
        <dbReference type="Proteomes" id="UP000664521"/>
    </source>
</evidence>
<dbReference type="GO" id="GO:0008139">
    <property type="term" value="F:nuclear localization sequence binding"/>
    <property type="evidence" value="ECO:0007669"/>
    <property type="project" value="TreeGrafter"/>
</dbReference>
<evidence type="ECO:0000256" key="3">
    <source>
        <dbReference type="ARBA" id="ARBA00023242"/>
    </source>
</evidence>
<feature type="compositionally biased region" description="Polar residues" evidence="4">
    <location>
        <begin position="1356"/>
        <end position="1365"/>
    </location>
</feature>
<dbReference type="Proteomes" id="UP000664521">
    <property type="component" value="Unassembled WGS sequence"/>
</dbReference>
<feature type="compositionally biased region" description="Polar residues" evidence="4">
    <location>
        <begin position="987"/>
        <end position="1003"/>
    </location>
</feature>
<feature type="compositionally biased region" description="Basic and acidic residues" evidence="4">
    <location>
        <begin position="721"/>
        <end position="730"/>
    </location>
</feature>